<accession>A0A7Y3T462</accession>
<dbReference type="Proteomes" id="UP000526233">
    <property type="component" value="Unassembled WGS sequence"/>
</dbReference>
<dbReference type="EMBL" id="PKQI01000001">
    <property type="protein sequence ID" value="NNV20483.1"/>
    <property type="molecule type" value="Genomic_DNA"/>
</dbReference>
<protein>
    <submittedName>
        <fullName evidence="2">Uncharacterized protein</fullName>
    </submittedName>
</protein>
<dbReference type="OrthoDB" id="8446813at2"/>
<sequence>MYFRLASLMTAGLIFLTAPVAAETINVRDITDAKEISERSDEFAKDLTQLGIAAKLKCDLLIGTQNDNGNESFGGICDMTLAGKKPTSIMLCNDTMIGKLTVKAFGFSENKNELTAFTNMNCQPGG</sequence>
<evidence type="ECO:0000256" key="1">
    <source>
        <dbReference type="SAM" id="SignalP"/>
    </source>
</evidence>
<dbReference type="KEGG" id="ops:A8A54_11000"/>
<evidence type="ECO:0000313" key="2">
    <source>
        <dbReference type="EMBL" id="NNV20483.1"/>
    </source>
</evidence>
<dbReference type="AlphaFoldDB" id="A0A7Y3T462"/>
<organism evidence="2 3">
    <name type="scientific">Brucella pseudogrignonensis</name>
    <dbReference type="NCBI Taxonomy" id="419475"/>
    <lineage>
        <taxon>Bacteria</taxon>
        <taxon>Pseudomonadati</taxon>
        <taxon>Pseudomonadota</taxon>
        <taxon>Alphaproteobacteria</taxon>
        <taxon>Hyphomicrobiales</taxon>
        <taxon>Brucellaceae</taxon>
        <taxon>Brucella/Ochrobactrum group</taxon>
        <taxon>Brucella</taxon>
    </lineage>
</organism>
<feature type="chain" id="PRO_5030681060" evidence="1">
    <location>
        <begin position="23"/>
        <end position="126"/>
    </location>
</feature>
<reference evidence="2 3" key="1">
    <citation type="submission" date="2018-11" db="EMBL/GenBank/DDBJ databases">
        <title>Genome sequencing and analysis.</title>
        <authorList>
            <person name="Huang Y.-T."/>
        </authorList>
    </citation>
    <scope>NUCLEOTIDE SEQUENCE [LARGE SCALE GENOMIC DNA]</scope>
    <source>
        <strain evidence="2 3">SHIN</strain>
    </source>
</reference>
<proteinExistence type="predicted"/>
<keyword evidence="1" id="KW-0732">Signal</keyword>
<gene>
    <name evidence="2" type="ORF">EHE22_08600</name>
</gene>
<evidence type="ECO:0000313" key="3">
    <source>
        <dbReference type="Proteomes" id="UP000526233"/>
    </source>
</evidence>
<comment type="caution">
    <text evidence="2">The sequence shown here is derived from an EMBL/GenBank/DDBJ whole genome shotgun (WGS) entry which is preliminary data.</text>
</comment>
<feature type="signal peptide" evidence="1">
    <location>
        <begin position="1"/>
        <end position="22"/>
    </location>
</feature>
<name>A0A7Y3T462_9HYPH</name>